<dbReference type="Proteomes" id="UP001055072">
    <property type="component" value="Unassembled WGS sequence"/>
</dbReference>
<comment type="caution">
    <text evidence="1">The sequence shown here is derived from an EMBL/GenBank/DDBJ whole genome shotgun (WGS) entry which is preliminary data.</text>
</comment>
<dbReference type="EMBL" id="MU274902">
    <property type="protein sequence ID" value="KAI0093442.1"/>
    <property type="molecule type" value="Genomic_DNA"/>
</dbReference>
<reference evidence="1" key="1">
    <citation type="journal article" date="2021" name="Environ. Microbiol.">
        <title>Gene family expansions and transcriptome signatures uncover fungal adaptations to wood decay.</title>
        <authorList>
            <person name="Hage H."/>
            <person name="Miyauchi S."/>
            <person name="Viragh M."/>
            <person name="Drula E."/>
            <person name="Min B."/>
            <person name="Chaduli D."/>
            <person name="Navarro D."/>
            <person name="Favel A."/>
            <person name="Norest M."/>
            <person name="Lesage-Meessen L."/>
            <person name="Balint B."/>
            <person name="Merenyi Z."/>
            <person name="de Eugenio L."/>
            <person name="Morin E."/>
            <person name="Martinez A.T."/>
            <person name="Baldrian P."/>
            <person name="Stursova M."/>
            <person name="Martinez M.J."/>
            <person name="Novotny C."/>
            <person name="Magnuson J.K."/>
            <person name="Spatafora J.W."/>
            <person name="Maurice S."/>
            <person name="Pangilinan J."/>
            <person name="Andreopoulos W."/>
            <person name="LaButti K."/>
            <person name="Hundley H."/>
            <person name="Na H."/>
            <person name="Kuo A."/>
            <person name="Barry K."/>
            <person name="Lipzen A."/>
            <person name="Henrissat B."/>
            <person name="Riley R."/>
            <person name="Ahrendt S."/>
            <person name="Nagy L.G."/>
            <person name="Grigoriev I.V."/>
            <person name="Martin F."/>
            <person name="Rosso M.N."/>
        </authorList>
    </citation>
    <scope>NUCLEOTIDE SEQUENCE</scope>
    <source>
        <strain evidence="1">CBS 384.51</strain>
    </source>
</reference>
<evidence type="ECO:0000313" key="2">
    <source>
        <dbReference type="Proteomes" id="UP001055072"/>
    </source>
</evidence>
<gene>
    <name evidence="1" type="ORF">BDY19DRAFT_426581</name>
</gene>
<evidence type="ECO:0000313" key="1">
    <source>
        <dbReference type="EMBL" id="KAI0093442.1"/>
    </source>
</evidence>
<organism evidence="1 2">
    <name type="scientific">Irpex rosettiformis</name>
    <dbReference type="NCBI Taxonomy" id="378272"/>
    <lineage>
        <taxon>Eukaryota</taxon>
        <taxon>Fungi</taxon>
        <taxon>Dikarya</taxon>
        <taxon>Basidiomycota</taxon>
        <taxon>Agaricomycotina</taxon>
        <taxon>Agaricomycetes</taxon>
        <taxon>Polyporales</taxon>
        <taxon>Irpicaceae</taxon>
        <taxon>Irpex</taxon>
    </lineage>
</organism>
<accession>A0ACB8UG99</accession>
<keyword evidence="2" id="KW-1185">Reference proteome</keyword>
<name>A0ACB8UG99_9APHY</name>
<protein>
    <submittedName>
        <fullName evidence="1">Uncharacterized protein</fullName>
    </submittedName>
</protein>
<proteinExistence type="predicted"/>
<sequence>MEYPDHSHRRWTDILNQAIPTPCTQSGSLPKNTDTMAHFWRDIARVFGNNAYSAVASSDLPDGFLDGFCYLLFCFSPAELIALAGYVVPSPRSRTVNSKVMLPSEVLSKATQNSTRTECRMLQHSILRSIRLQARRIRHVECLPFMLRLRMDQAQSQLICRVDTSSAYFVRRTRTVRHLKPHKIIFFIE</sequence>